<evidence type="ECO:0000313" key="2">
    <source>
        <dbReference type="Proteomes" id="UP000830768"/>
    </source>
</evidence>
<accession>A0ACD3Z3X0</accession>
<protein>
    <submittedName>
        <fullName evidence="1">Uncharacterized protein</fullName>
    </submittedName>
</protein>
<name>A0ACD3Z3X0_FUSSC</name>
<reference evidence="1" key="1">
    <citation type="submission" date="2021-11" db="EMBL/GenBank/DDBJ databases">
        <title>Fusarium solani-melongenae Genome sequencing and assembly.</title>
        <authorList>
            <person name="Xie S."/>
            <person name="Huang L."/>
            <person name="Zhang X."/>
        </authorList>
    </citation>
    <scope>NUCLEOTIDE SEQUENCE</scope>
    <source>
        <strain evidence="1">CRI 24-3</strain>
    </source>
</reference>
<dbReference type="Proteomes" id="UP000830768">
    <property type="component" value="Chromosome 5"/>
</dbReference>
<organism evidence="1 2">
    <name type="scientific">Fusarium solani subsp. cucurbitae</name>
    <name type="common">Neocosmosporum cucurbitae</name>
    <dbReference type="NCBI Taxonomy" id="2747967"/>
    <lineage>
        <taxon>Eukaryota</taxon>
        <taxon>Fungi</taxon>
        <taxon>Dikarya</taxon>
        <taxon>Ascomycota</taxon>
        <taxon>Pezizomycotina</taxon>
        <taxon>Sordariomycetes</taxon>
        <taxon>Hypocreomycetidae</taxon>
        <taxon>Hypocreales</taxon>
        <taxon>Nectriaceae</taxon>
        <taxon>Fusarium</taxon>
        <taxon>Fusarium solani species complex</taxon>
    </lineage>
</organism>
<dbReference type="EMBL" id="CP090034">
    <property type="protein sequence ID" value="UPK95851.1"/>
    <property type="molecule type" value="Genomic_DNA"/>
</dbReference>
<gene>
    <name evidence="1" type="ORF">LCI18_006786</name>
</gene>
<sequence length="555" mass="56677">MRFVGTFAALALAGSVSAGPCRPGSSSTLSATTSSASATSTSGHGSGPIVNDIEGGDFRRRSNSPSGISNFVVEGQGSYVEGGGYTGGGSTEKNCASLEAASTQPGPGKRDVGQYAAISQQLTNLQAGSAYTVQFFYAVQSSAQSGACRIEASFGSNVFTSTPYFPSSNAASSWASSTVSTNIQVTQGQMSFALTCVGGGSAQVYIDSIFVSNQVTPETIGDADLVFDAAGTETSQLPSATSTEAATEANTEATTEATSEATTEPVTDATSVASSDAVSSDSTTEAATEAATEATTEASTETATEEGNTSETAPASESTSEEQGTSATETATETDSEEVTSVASTASETTVEETTSAAATSTETSAEETASTTETGAEETTTAQETTFSTTTLETSTKAEETTSETLIPTSTTPTSTQLICPSGVSAPGGCYVPDEVPGTPTCFQVGFVSGVVDVQYQDMKTPVQEWQTCASACAEKPGCLSFGYDDQNPSRYCALYASKLDWSFTRMSQGLTWTEMDCIKCIECEDAPIPTETAVAEAGDPPVQPEAQTVDASF</sequence>
<evidence type="ECO:0000313" key="1">
    <source>
        <dbReference type="EMBL" id="UPK95851.1"/>
    </source>
</evidence>
<proteinExistence type="predicted"/>
<keyword evidence="2" id="KW-1185">Reference proteome</keyword>